<gene>
    <name evidence="1" type="ORF">F6Q06_24820</name>
</gene>
<dbReference type="EMBL" id="WABS01000238">
    <property type="protein sequence ID" value="MBI0557615.1"/>
    <property type="molecule type" value="Genomic_DNA"/>
</dbReference>
<dbReference type="Proteomes" id="UP001194579">
    <property type="component" value="Unassembled WGS sequence"/>
</dbReference>
<organism evidence="1 2">
    <name type="scientific">Pectobacterium parmentieri</name>
    <dbReference type="NCBI Taxonomy" id="1905730"/>
    <lineage>
        <taxon>Bacteria</taxon>
        <taxon>Pseudomonadati</taxon>
        <taxon>Pseudomonadota</taxon>
        <taxon>Gammaproteobacteria</taxon>
        <taxon>Enterobacterales</taxon>
        <taxon>Pectobacteriaceae</taxon>
        <taxon>Pectobacterium</taxon>
    </lineage>
</organism>
<name>A0ABS0S6X2_PECPM</name>
<keyword evidence="2" id="KW-1185">Reference proteome</keyword>
<accession>A0ABS0S6X2</accession>
<feature type="non-terminal residue" evidence="1">
    <location>
        <position position="1"/>
    </location>
</feature>
<feature type="non-terminal residue" evidence="1">
    <location>
        <position position="69"/>
    </location>
</feature>
<evidence type="ECO:0000313" key="2">
    <source>
        <dbReference type="Proteomes" id="UP001194579"/>
    </source>
</evidence>
<reference evidence="2" key="1">
    <citation type="submission" date="2023-07" db="EMBL/GenBank/DDBJ databases">
        <title>Identification of Pectobacterium versatile causing blackleg of potato from New York State with a whole genome sequencing approach.</title>
        <authorList>
            <person name="Ma X."/>
            <person name="Swingle B."/>
        </authorList>
    </citation>
    <scope>NUCLEOTIDE SEQUENCE [LARGE SCALE GENOMIC DNA]</scope>
    <source>
        <strain evidence="2">NY1588A</strain>
    </source>
</reference>
<proteinExistence type="predicted"/>
<comment type="caution">
    <text evidence="1">The sequence shown here is derived from an EMBL/GenBank/DDBJ whole genome shotgun (WGS) entry which is preliminary data.</text>
</comment>
<evidence type="ECO:0000313" key="1">
    <source>
        <dbReference type="EMBL" id="MBI0557615.1"/>
    </source>
</evidence>
<sequence>TDNNDVVVTRLGLSITLFFKQGYTLEKRQKILACFQRFRDEFGTHLRFHAHEFSGMKKYTPENIARVEA</sequence>
<protein>
    <submittedName>
        <fullName evidence="1">Uncharacterized protein</fullName>
    </submittedName>
</protein>